<organism evidence="5 6">
    <name type="scientific">Chlorella vulgaris</name>
    <name type="common">Green alga</name>
    <dbReference type="NCBI Taxonomy" id="3077"/>
    <lineage>
        <taxon>Eukaryota</taxon>
        <taxon>Viridiplantae</taxon>
        <taxon>Chlorophyta</taxon>
        <taxon>core chlorophytes</taxon>
        <taxon>Trebouxiophyceae</taxon>
        <taxon>Chlorellales</taxon>
        <taxon>Chlorellaceae</taxon>
        <taxon>Chlorella clade</taxon>
        <taxon>Chlorella</taxon>
    </lineage>
</organism>
<dbReference type="GO" id="GO:0006396">
    <property type="term" value="P:RNA processing"/>
    <property type="evidence" value="ECO:0007669"/>
    <property type="project" value="TreeGrafter"/>
</dbReference>
<feature type="domain" description="Fcf2 pre-rRNA processing C-terminal" evidence="4">
    <location>
        <begin position="343"/>
        <end position="435"/>
    </location>
</feature>
<feature type="region of interest" description="Disordered" evidence="3">
    <location>
        <begin position="429"/>
        <end position="469"/>
    </location>
</feature>
<evidence type="ECO:0000313" key="5">
    <source>
        <dbReference type="EMBL" id="KAI3429689.1"/>
    </source>
</evidence>
<feature type="compositionally biased region" description="Acidic residues" evidence="3">
    <location>
        <begin position="252"/>
        <end position="262"/>
    </location>
</feature>
<dbReference type="GO" id="GO:0005730">
    <property type="term" value="C:nucleolus"/>
    <property type="evidence" value="ECO:0007669"/>
    <property type="project" value="UniProtKB-SubCell"/>
</dbReference>
<evidence type="ECO:0000256" key="1">
    <source>
        <dbReference type="ARBA" id="ARBA00004604"/>
    </source>
</evidence>
<evidence type="ECO:0000259" key="4">
    <source>
        <dbReference type="Pfam" id="PF08698"/>
    </source>
</evidence>
<feature type="compositionally biased region" description="Low complexity" evidence="3">
    <location>
        <begin position="118"/>
        <end position="150"/>
    </location>
</feature>
<feature type="compositionally biased region" description="Low complexity" evidence="3">
    <location>
        <begin position="299"/>
        <end position="314"/>
    </location>
</feature>
<dbReference type="PANTHER" id="PTHR21686:SF12">
    <property type="entry name" value="DEOXYNUCLEOTIDYLTRANSFERASE TERMINAL-INTERACTING PROTEIN 2"/>
    <property type="match status" value="1"/>
</dbReference>
<gene>
    <name evidence="5" type="ORF">D9Q98_005774</name>
</gene>
<name>A0A9D4TMQ4_CHLVU</name>
<evidence type="ECO:0000256" key="2">
    <source>
        <dbReference type="ARBA" id="ARBA00023242"/>
    </source>
</evidence>
<dbReference type="OrthoDB" id="427886at2759"/>
<dbReference type="InterPro" id="IPR039883">
    <property type="entry name" value="Fcf2/DNTTIP2"/>
</dbReference>
<keyword evidence="2" id="KW-0539">Nucleus</keyword>
<protein>
    <recommendedName>
        <fullName evidence="4">Fcf2 pre-rRNA processing C-terminal domain-containing protein</fullName>
    </recommendedName>
</protein>
<reference evidence="5" key="1">
    <citation type="journal article" date="2019" name="Plant J.">
        <title>Chlorella vulgaris genome assembly and annotation reveals the molecular basis for metabolic acclimation to high light conditions.</title>
        <authorList>
            <person name="Cecchin M."/>
            <person name="Marcolungo L."/>
            <person name="Rossato M."/>
            <person name="Girolomoni L."/>
            <person name="Cosentino E."/>
            <person name="Cuine S."/>
            <person name="Li-Beisson Y."/>
            <person name="Delledonne M."/>
            <person name="Ballottari M."/>
        </authorList>
    </citation>
    <scope>NUCLEOTIDE SEQUENCE</scope>
    <source>
        <strain evidence="5">211/11P</strain>
    </source>
</reference>
<feature type="compositionally biased region" description="Basic residues" evidence="3">
    <location>
        <begin position="460"/>
        <end position="469"/>
    </location>
</feature>
<comment type="subcellular location">
    <subcellularLocation>
        <location evidence="1">Nucleus</location>
        <location evidence="1">Nucleolus</location>
    </subcellularLocation>
</comment>
<keyword evidence="6" id="KW-1185">Reference proteome</keyword>
<feature type="compositionally biased region" description="Acidic residues" evidence="3">
    <location>
        <begin position="158"/>
        <end position="173"/>
    </location>
</feature>
<dbReference type="AlphaFoldDB" id="A0A9D4TMQ4"/>
<sequence>MVSTRSHSVLSADAAHGDIGGDVSSVAATPRRSGRLRGSGTATTPATEAPPRSSVRARRLRAIQEEPQAAQQSRAEQEVQVQDEEAAAPASGKSARSGRRRSAVASPAVPAPQPRPATTPAAAAAATPATAKKSAKKASASKASAKKAAAAPPPAVDEASEDEQTYEADEEEPQQQPSLKAGTAVIDLLAEEMFAALNDAFGEGAGANDASSGSSSESEEEEEEQQQQQQQGTSHAAMQQGGHDQEAAAASEDSESDSEGDSEGGPSAHAVPSHLRWRPDLMLPGMQQEGQPPRGGRPGSSSATAAAAAAAGVHAVRRAGDGLHVAPSDDRVAHKAARKAAPDTAGRGWFDLPATEITEEVKRDLRLLRLRGALDPKAFYKKLDSTKFPKYFQMGTVVEGAADFYSGRLTNKQRKRTLTEEIMADPQLEAARKKRYTKLQDERQALSRKRSGRKTDNERKKKSHHRAKH</sequence>
<dbReference type="GO" id="GO:0003723">
    <property type="term" value="F:RNA binding"/>
    <property type="evidence" value="ECO:0007669"/>
    <property type="project" value="TreeGrafter"/>
</dbReference>
<dbReference type="PANTHER" id="PTHR21686">
    <property type="entry name" value="DEOXYNUCLEOTIDYLTRANSFERASE TERMINAL-INTERACTING PROTEIN 2"/>
    <property type="match status" value="1"/>
</dbReference>
<feature type="compositionally biased region" description="Low complexity" evidence="3">
    <location>
        <begin position="41"/>
        <end position="51"/>
    </location>
</feature>
<dbReference type="InterPro" id="IPR014810">
    <property type="entry name" value="Fcf2_C"/>
</dbReference>
<dbReference type="Proteomes" id="UP001055712">
    <property type="component" value="Unassembled WGS sequence"/>
</dbReference>
<evidence type="ECO:0000313" key="6">
    <source>
        <dbReference type="Proteomes" id="UP001055712"/>
    </source>
</evidence>
<dbReference type="EMBL" id="SIDB01000008">
    <property type="protein sequence ID" value="KAI3429689.1"/>
    <property type="molecule type" value="Genomic_DNA"/>
</dbReference>
<reference evidence="5" key="2">
    <citation type="submission" date="2020-11" db="EMBL/GenBank/DDBJ databases">
        <authorList>
            <person name="Cecchin M."/>
            <person name="Marcolungo L."/>
            <person name="Rossato M."/>
            <person name="Girolomoni L."/>
            <person name="Cosentino E."/>
            <person name="Cuine S."/>
            <person name="Li-Beisson Y."/>
            <person name="Delledonne M."/>
            <person name="Ballottari M."/>
        </authorList>
    </citation>
    <scope>NUCLEOTIDE SEQUENCE</scope>
    <source>
        <strain evidence="5">211/11P</strain>
        <tissue evidence="5">Whole cell</tissue>
    </source>
</reference>
<comment type="caution">
    <text evidence="5">The sequence shown here is derived from an EMBL/GenBank/DDBJ whole genome shotgun (WGS) entry which is preliminary data.</text>
</comment>
<accession>A0A9D4TMQ4</accession>
<proteinExistence type="predicted"/>
<feature type="region of interest" description="Disordered" evidence="3">
    <location>
        <begin position="1"/>
        <end position="183"/>
    </location>
</feature>
<dbReference type="Pfam" id="PF08698">
    <property type="entry name" value="Fcf2"/>
    <property type="match status" value="1"/>
</dbReference>
<feature type="region of interest" description="Disordered" evidence="3">
    <location>
        <begin position="200"/>
        <end position="348"/>
    </location>
</feature>
<evidence type="ECO:0000256" key="3">
    <source>
        <dbReference type="SAM" id="MobiDB-lite"/>
    </source>
</evidence>